<feature type="transmembrane region" description="Helical" evidence="1">
    <location>
        <begin position="141"/>
        <end position="159"/>
    </location>
</feature>
<gene>
    <name evidence="2" type="ORF">COU11_04070</name>
</gene>
<feature type="transmembrane region" description="Helical" evidence="1">
    <location>
        <begin position="36"/>
        <end position="53"/>
    </location>
</feature>
<sequence>MSDALAYTAAVGLAVCIISYFCQVLRGDSTPNTTTWLIWSVVMTINSLTYIEVAGSIKALSSLTTNAGIIAIFIYSLLKGKFTKVSRTDVACLALASMVGAVWQITDSAKIATVALQIVFVISFWPTINGLLKRRAREHPLNWDIAVVAYACLIASILLDWQGQHWTAIAFPLVNGIIGNGSVAVLAHLQLRKPPPAPTSPPRVLDTVPPVK</sequence>
<dbReference type="AlphaFoldDB" id="A0A2H0UJT4"/>
<feature type="transmembrane region" description="Helical" evidence="1">
    <location>
        <begin position="112"/>
        <end position="132"/>
    </location>
</feature>
<reference evidence="3" key="1">
    <citation type="submission" date="2017-09" db="EMBL/GenBank/DDBJ databases">
        <title>Depth-based differentiation of microbial function through sediment-hosted aquifers and enrichment of novel symbionts in the deep terrestrial subsurface.</title>
        <authorList>
            <person name="Probst A.J."/>
            <person name="Ladd B."/>
            <person name="Jarett J.K."/>
            <person name="Geller-Mcgrath D.E."/>
            <person name="Sieber C.M.K."/>
            <person name="Emerson J.B."/>
            <person name="Anantharaman K."/>
            <person name="Thomas B.C."/>
            <person name="Malmstrom R."/>
            <person name="Stieglmeier M."/>
            <person name="Klingl A."/>
            <person name="Woyke T."/>
            <person name="Ryan C.M."/>
            <person name="Banfield J.F."/>
        </authorList>
    </citation>
    <scope>NUCLEOTIDE SEQUENCE [LARGE SCALE GENOMIC DNA]</scope>
</reference>
<evidence type="ECO:0000256" key="1">
    <source>
        <dbReference type="SAM" id="Phobius"/>
    </source>
</evidence>
<keyword evidence="1" id="KW-0472">Membrane</keyword>
<proteinExistence type="predicted"/>
<protein>
    <submittedName>
        <fullName evidence="2">Uncharacterized protein</fullName>
    </submittedName>
</protein>
<keyword evidence="1" id="KW-1133">Transmembrane helix</keyword>
<feature type="transmembrane region" description="Helical" evidence="1">
    <location>
        <begin position="90"/>
        <end position="106"/>
    </location>
</feature>
<evidence type="ECO:0000313" key="2">
    <source>
        <dbReference type="EMBL" id="PIR86659.1"/>
    </source>
</evidence>
<organism evidence="2 3">
    <name type="scientific">Candidatus Harrisonbacteria bacterium CG10_big_fil_rev_8_21_14_0_10_49_15</name>
    <dbReference type="NCBI Taxonomy" id="1974587"/>
    <lineage>
        <taxon>Bacteria</taxon>
        <taxon>Candidatus Harrisoniibacteriota</taxon>
    </lineage>
</organism>
<name>A0A2H0UJT4_9BACT</name>
<keyword evidence="1" id="KW-0812">Transmembrane</keyword>
<feature type="transmembrane region" description="Helical" evidence="1">
    <location>
        <begin position="6"/>
        <end position="24"/>
    </location>
</feature>
<feature type="transmembrane region" description="Helical" evidence="1">
    <location>
        <begin position="59"/>
        <end position="78"/>
    </location>
</feature>
<comment type="caution">
    <text evidence="2">The sequence shown here is derived from an EMBL/GenBank/DDBJ whole genome shotgun (WGS) entry which is preliminary data.</text>
</comment>
<dbReference type="Proteomes" id="UP000229526">
    <property type="component" value="Unassembled WGS sequence"/>
</dbReference>
<evidence type="ECO:0000313" key="3">
    <source>
        <dbReference type="Proteomes" id="UP000229526"/>
    </source>
</evidence>
<feature type="transmembrane region" description="Helical" evidence="1">
    <location>
        <begin position="165"/>
        <end position="187"/>
    </location>
</feature>
<dbReference type="EMBL" id="PFBD01000028">
    <property type="protein sequence ID" value="PIR86659.1"/>
    <property type="molecule type" value="Genomic_DNA"/>
</dbReference>
<accession>A0A2H0UJT4</accession>